<organism evidence="9">
    <name type="scientific">termite gut metagenome</name>
    <dbReference type="NCBI Taxonomy" id="433724"/>
    <lineage>
        <taxon>unclassified sequences</taxon>
        <taxon>metagenomes</taxon>
        <taxon>organismal metagenomes</taxon>
    </lineage>
</organism>
<sequence>MSQISELLWGTGVAHTVMLLAFVIASGITFGRIKIGGVSLGMTMVLFVGIAMSHFGFRMEHSVLHFVREFGLILFVYAVGLQVGPGFFSSFKKEGVQLNLLATGIVVLG</sequence>
<feature type="non-terminal residue" evidence="9">
    <location>
        <position position="109"/>
    </location>
</feature>
<protein>
    <submittedName>
        <fullName evidence="9">Aspartate/alanine antiporter</fullName>
    </submittedName>
</protein>
<dbReference type="InterPro" id="IPR006512">
    <property type="entry name" value="YidE_YbjL"/>
</dbReference>
<dbReference type="PANTHER" id="PTHR30445">
    <property type="entry name" value="K(+)_H(+) ANTIPORTER SUBUNIT KHTT"/>
    <property type="match status" value="1"/>
</dbReference>
<feature type="transmembrane region" description="Helical" evidence="7">
    <location>
        <begin position="69"/>
        <end position="88"/>
    </location>
</feature>
<accession>A0A5J4PC39</accession>
<keyword evidence="5 7" id="KW-1133">Transmembrane helix</keyword>
<evidence type="ECO:0000256" key="2">
    <source>
        <dbReference type="ARBA" id="ARBA00022448"/>
    </source>
</evidence>
<dbReference type="AlphaFoldDB" id="A0A5J4PC39"/>
<dbReference type="InterPro" id="IPR050144">
    <property type="entry name" value="AAE_transporter"/>
</dbReference>
<dbReference type="GO" id="GO:0005886">
    <property type="term" value="C:plasma membrane"/>
    <property type="evidence" value="ECO:0007669"/>
    <property type="project" value="UniProtKB-SubCell"/>
</dbReference>
<evidence type="ECO:0000256" key="6">
    <source>
        <dbReference type="ARBA" id="ARBA00023136"/>
    </source>
</evidence>
<gene>
    <name evidence="9" type="ORF">EZS27_042151</name>
</gene>
<evidence type="ECO:0000256" key="5">
    <source>
        <dbReference type="ARBA" id="ARBA00022989"/>
    </source>
</evidence>
<keyword evidence="4 7" id="KW-0812">Transmembrane</keyword>
<name>A0A5J4PC39_9ZZZZ</name>
<dbReference type="EMBL" id="SNRY01010099">
    <property type="protein sequence ID" value="KAA6306194.1"/>
    <property type="molecule type" value="Genomic_DNA"/>
</dbReference>
<reference evidence="9" key="1">
    <citation type="submission" date="2019-03" db="EMBL/GenBank/DDBJ databases">
        <title>Single cell metagenomics reveals metabolic interactions within the superorganism composed of flagellate Streblomastix strix and complex community of Bacteroidetes bacteria on its surface.</title>
        <authorList>
            <person name="Treitli S.C."/>
            <person name="Kolisko M."/>
            <person name="Husnik F."/>
            <person name="Keeling P."/>
            <person name="Hampl V."/>
        </authorList>
    </citation>
    <scope>NUCLEOTIDE SEQUENCE</scope>
    <source>
        <strain evidence="9">STM</strain>
    </source>
</reference>
<comment type="subcellular location">
    <subcellularLocation>
        <location evidence="1">Cell membrane</location>
        <topology evidence="1">Multi-pass membrane protein</topology>
    </subcellularLocation>
</comment>
<keyword evidence="3" id="KW-1003">Cell membrane</keyword>
<keyword evidence="2" id="KW-0813">Transport</keyword>
<proteinExistence type="predicted"/>
<comment type="caution">
    <text evidence="9">The sequence shown here is derived from an EMBL/GenBank/DDBJ whole genome shotgun (WGS) entry which is preliminary data.</text>
</comment>
<evidence type="ECO:0000256" key="1">
    <source>
        <dbReference type="ARBA" id="ARBA00004651"/>
    </source>
</evidence>
<dbReference type="PANTHER" id="PTHR30445:SF3">
    <property type="entry name" value="TRANSPORT PROTEIN YIDE-RELATED"/>
    <property type="match status" value="1"/>
</dbReference>
<evidence type="ECO:0000256" key="3">
    <source>
        <dbReference type="ARBA" id="ARBA00022475"/>
    </source>
</evidence>
<feature type="domain" description="YidE/YbjL duplication" evidence="8">
    <location>
        <begin position="20"/>
        <end position="108"/>
    </location>
</feature>
<feature type="transmembrane region" description="Helical" evidence="7">
    <location>
        <begin position="35"/>
        <end position="57"/>
    </location>
</feature>
<evidence type="ECO:0000259" key="8">
    <source>
        <dbReference type="Pfam" id="PF06826"/>
    </source>
</evidence>
<evidence type="ECO:0000313" key="9">
    <source>
        <dbReference type="EMBL" id="KAA6306194.1"/>
    </source>
</evidence>
<evidence type="ECO:0000256" key="7">
    <source>
        <dbReference type="SAM" id="Phobius"/>
    </source>
</evidence>
<evidence type="ECO:0000256" key="4">
    <source>
        <dbReference type="ARBA" id="ARBA00022692"/>
    </source>
</evidence>
<dbReference type="Pfam" id="PF06826">
    <property type="entry name" value="Asp-Al_Ex"/>
    <property type="match status" value="1"/>
</dbReference>
<keyword evidence="6 7" id="KW-0472">Membrane</keyword>
<feature type="transmembrane region" description="Helical" evidence="7">
    <location>
        <begin position="7"/>
        <end position="29"/>
    </location>
</feature>